<sequence>MNKRIRKKKEKQRQEWLEHSISVLAELVEALEAAEREYWWKWAEESSRQYSTKNVKTS</sequence>
<evidence type="ECO:0000313" key="2">
    <source>
        <dbReference type="Proteomes" id="UP000283975"/>
    </source>
</evidence>
<gene>
    <name evidence="1" type="ORF">DW839_28850</name>
</gene>
<organism evidence="1 2">
    <name type="scientific">Enterocloster bolteae</name>
    <dbReference type="NCBI Taxonomy" id="208479"/>
    <lineage>
        <taxon>Bacteria</taxon>
        <taxon>Bacillati</taxon>
        <taxon>Bacillota</taxon>
        <taxon>Clostridia</taxon>
        <taxon>Lachnospirales</taxon>
        <taxon>Lachnospiraceae</taxon>
        <taxon>Enterocloster</taxon>
    </lineage>
</organism>
<name>A0A414AID8_9FIRM</name>
<dbReference type="Proteomes" id="UP000283975">
    <property type="component" value="Unassembled WGS sequence"/>
</dbReference>
<comment type="caution">
    <text evidence="1">The sequence shown here is derived from an EMBL/GenBank/DDBJ whole genome shotgun (WGS) entry which is preliminary data.</text>
</comment>
<dbReference type="AlphaFoldDB" id="A0A414AID8"/>
<reference evidence="1 2" key="1">
    <citation type="submission" date="2018-08" db="EMBL/GenBank/DDBJ databases">
        <title>A genome reference for cultivated species of the human gut microbiota.</title>
        <authorList>
            <person name="Zou Y."/>
            <person name="Xue W."/>
            <person name="Luo G."/>
        </authorList>
    </citation>
    <scope>NUCLEOTIDE SEQUENCE [LARGE SCALE GENOMIC DNA]</scope>
    <source>
        <strain evidence="1 2">AM35-14</strain>
    </source>
</reference>
<protein>
    <submittedName>
        <fullName evidence="1">Ribosome biogenesis protein</fullName>
    </submittedName>
</protein>
<accession>A0A414AID8</accession>
<dbReference type="EMBL" id="QSHZ01000048">
    <property type="protein sequence ID" value="RHC48350.1"/>
    <property type="molecule type" value="Genomic_DNA"/>
</dbReference>
<proteinExistence type="predicted"/>
<evidence type="ECO:0000313" key="1">
    <source>
        <dbReference type="EMBL" id="RHC48350.1"/>
    </source>
</evidence>